<evidence type="ECO:0000313" key="1">
    <source>
        <dbReference type="EMBL" id="MBR8645363.1"/>
    </source>
</evidence>
<protein>
    <submittedName>
        <fullName evidence="1">Uncharacterized protein</fullName>
    </submittedName>
</protein>
<organism evidence="1 2">
    <name type="scientific">Peribacillus frigoritolerans</name>
    <dbReference type="NCBI Taxonomy" id="450367"/>
    <lineage>
        <taxon>Bacteria</taxon>
        <taxon>Bacillati</taxon>
        <taxon>Bacillota</taxon>
        <taxon>Bacilli</taxon>
        <taxon>Bacillales</taxon>
        <taxon>Bacillaceae</taxon>
        <taxon>Peribacillus</taxon>
    </lineage>
</organism>
<name>A0A941J317_9BACI</name>
<proteinExistence type="predicted"/>
<dbReference type="AlphaFoldDB" id="A0A941J317"/>
<dbReference type="EMBL" id="JAGTPW010000033">
    <property type="protein sequence ID" value="MBR8645363.1"/>
    <property type="molecule type" value="Genomic_DNA"/>
</dbReference>
<comment type="caution">
    <text evidence="1">The sequence shown here is derived from an EMBL/GenBank/DDBJ whole genome shotgun (WGS) entry which is preliminary data.</text>
</comment>
<reference evidence="1" key="1">
    <citation type="submission" date="2021-04" db="EMBL/GenBank/DDBJ databases">
        <title>Whole genome sequencing of Enterococci isolates from hospitalized patients.</title>
        <authorList>
            <person name="Ogoti B.M."/>
            <person name="Onyambu F.G."/>
        </authorList>
    </citation>
    <scope>NUCLEOTIDE SEQUENCE</scope>
    <source>
        <strain evidence="1">242</strain>
    </source>
</reference>
<dbReference type="Proteomes" id="UP000680045">
    <property type="component" value="Unassembled WGS sequence"/>
</dbReference>
<gene>
    <name evidence="1" type="ORF">KEH51_17780</name>
</gene>
<accession>A0A941J317</accession>
<sequence length="98" mass="11029">MNKETDPMKIIKKMRIKKTVKTDAQKSFDIKEKLTDEVNKNIEESVFLALVQADEDELKIAKDSTITAVNNVMSSRIAASDVENAKEKGCRGIGLYEH</sequence>
<evidence type="ECO:0000313" key="2">
    <source>
        <dbReference type="Proteomes" id="UP000680045"/>
    </source>
</evidence>